<dbReference type="InterPro" id="IPR019024">
    <property type="entry name" value="RNase_H2_suB_wHTH"/>
</dbReference>
<keyword evidence="3" id="KW-0539">Nucleus</keyword>
<evidence type="ECO:0000256" key="4">
    <source>
        <dbReference type="ARBA" id="ARBA00024778"/>
    </source>
</evidence>
<feature type="compositionally biased region" description="Basic and acidic residues" evidence="6">
    <location>
        <begin position="367"/>
        <end position="398"/>
    </location>
</feature>
<dbReference type="GO" id="GO:0005654">
    <property type="term" value="C:nucleoplasm"/>
    <property type="evidence" value="ECO:0007669"/>
    <property type="project" value="TreeGrafter"/>
</dbReference>
<feature type="domain" description="Ribonuclease H2 subunit B wHTH" evidence="7">
    <location>
        <begin position="134"/>
        <end position="319"/>
    </location>
</feature>
<feature type="region of interest" description="Disordered" evidence="6">
    <location>
        <begin position="354"/>
        <end position="399"/>
    </location>
</feature>
<dbReference type="AlphaFoldDB" id="A0A9Q8Z2N2"/>
<evidence type="ECO:0000256" key="6">
    <source>
        <dbReference type="SAM" id="MobiDB-lite"/>
    </source>
</evidence>
<dbReference type="Pfam" id="PF09468">
    <property type="entry name" value="RNase_H2-Ydr279"/>
    <property type="match status" value="1"/>
</dbReference>
<organism evidence="9 10">
    <name type="scientific">Curvularia clavata</name>
    <dbReference type="NCBI Taxonomy" id="95742"/>
    <lineage>
        <taxon>Eukaryota</taxon>
        <taxon>Fungi</taxon>
        <taxon>Dikarya</taxon>
        <taxon>Ascomycota</taxon>
        <taxon>Pezizomycotina</taxon>
        <taxon>Dothideomycetes</taxon>
        <taxon>Pleosporomycetidae</taxon>
        <taxon>Pleosporales</taxon>
        <taxon>Pleosporineae</taxon>
        <taxon>Pleosporaceae</taxon>
        <taxon>Curvularia</taxon>
    </lineage>
</organism>
<feature type="region of interest" description="Disordered" evidence="6">
    <location>
        <begin position="92"/>
        <end position="112"/>
    </location>
</feature>
<dbReference type="OrthoDB" id="29098at2759"/>
<evidence type="ECO:0000313" key="10">
    <source>
        <dbReference type="Proteomes" id="UP001056012"/>
    </source>
</evidence>
<keyword evidence="10" id="KW-1185">Reference proteome</keyword>
<proteinExistence type="predicted"/>
<feature type="compositionally biased region" description="Low complexity" evidence="6">
    <location>
        <begin position="9"/>
        <end position="23"/>
    </location>
</feature>
<dbReference type="Gene3D" id="1.10.20.120">
    <property type="match status" value="1"/>
</dbReference>
<reference evidence="9" key="1">
    <citation type="submission" date="2021-12" db="EMBL/GenBank/DDBJ databases">
        <title>Curvularia clavata genome.</title>
        <authorList>
            <person name="Cao Y."/>
        </authorList>
    </citation>
    <scope>NUCLEOTIDE SEQUENCE</scope>
    <source>
        <strain evidence="9">Yc1106</strain>
    </source>
</reference>
<dbReference type="GO" id="GO:0006401">
    <property type="term" value="P:RNA catabolic process"/>
    <property type="evidence" value="ECO:0007669"/>
    <property type="project" value="TreeGrafter"/>
</dbReference>
<evidence type="ECO:0000259" key="7">
    <source>
        <dbReference type="Pfam" id="PF09468"/>
    </source>
</evidence>
<dbReference type="Pfam" id="PF17745">
    <property type="entry name" value="Ydr279_N"/>
    <property type="match status" value="1"/>
</dbReference>
<evidence type="ECO:0000256" key="2">
    <source>
        <dbReference type="ARBA" id="ARBA00019062"/>
    </source>
</evidence>
<feature type="region of interest" description="Disordered" evidence="6">
    <location>
        <begin position="1"/>
        <end position="39"/>
    </location>
</feature>
<dbReference type="Proteomes" id="UP001056012">
    <property type="component" value="Chromosome 1"/>
</dbReference>
<dbReference type="InterPro" id="IPR040456">
    <property type="entry name" value="RNase_H2_suB"/>
</dbReference>
<evidence type="ECO:0000256" key="5">
    <source>
        <dbReference type="ARBA" id="ARBA00033464"/>
    </source>
</evidence>
<feature type="compositionally biased region" description="Polar residues" evidence="6">
    <location>
        <begin position="24"/>
        <end position="33"/>
    </location>
</feature>
<dbReference type="CDD" id="cd09270">
    <property type="entry name" value="RNase_H2-B"/>
    <property type="match status" value="1"/>
</dbReference>
<evidence type="ECO:0000256" key="1">
    <source>
        <dbReference type="ARBA" id="ARBA00004123"/>
    </source>
</evidence>
<accession>A0A9Q8Z2N2</accession>
<dbReference type="GO" id="GO:0032299">
    <property type="term" value="C:ribonuclease H2 complex"/>
    <property type="evidence" value="ECO:0007669"/>
    <property type="project" value="InterPro"/>
</dbReference>
<name>A0A9Q8Z2N2_CURCL</name>
<comment type="subcellular location">
    <subcellularLocation>
        <location evidence="1">Nucleus</location>
    </subcellularLocation>
</comment>
<evidence type="ECO:0000256" key="3">
    <source>
        <dbReference type="ARBA" id="ARBA00023242"/>
    </source>
</evidence>
<comment type="function">
    <text evidence="4">Non catalytic subunit of RNase H2, an endonuclease that specifically degrades the RNA of RNA:DNA hybrids. Participates in DNA replication, possibly by mediating the removal of lagging-strand Okazaki fragment RNA primers during DNA replication. Mediates the excision of single ribonucleotides from DNA:RNA duplexes.</text>
</comment>
<evidence type="ECO:0000313" key="9">
    <source>
        <dbReference type="EMBL" id="USP74045.1"/>
    </source>
</evidence>
<dbReference type="PANTHER" id="PTHR13383">
    <property type="entry name" value="RIBONUCLEASE H2 SUBUNIT B"/>
    <property type="match status" value="1"/>
</dbReference>
<dbReference type="InterPro" id="IPR041195">
    <property type="entry name" value="Rnh202_N"/>
</dbReference>
<feature type="domain" description="Rnh202 triple barrel" evidence="8">
    <location>
        <begin position="39"/>
        <end position="131"/>
    </location>
</feature>
<dbReference type="VEuPathDB" id="FungiDB:yc1106_01319"/>
<gene>
    <name evidence="9" type="ORF">yc1106_01319</name>
</gene>
<sequence>MARTRSKPAKATPTESTPEPTTTQKSLPASASNPPKLFVLPKDASQNARIVTLDNPANDTSSRYFFCPEKGFYEFTRIAAPKRDCRSWLITGSPSEDEHAREGEKEDADDSRIGSGYVNKSADLFVATPIDLLFLILPALAPKTAKDTKQHFLAFDDYLEMLSTSSPHWKALLSQCLSLKDMLEKRIRIICDTVDAGEETMYRISLSKLRDVLVAKAERMVKRGLPASMEEKFVKSALEVPVMNIRREESTISAVSNTDGETVETKEETTTISTTVQESEDSPAQALSTPPEIPHLLRIRTSITYLTSSYMTPTLSALLTPLLTSLFAPLTTHLAAIASLKAEAAALRSITDNVSRKRAALEDDDKMAEREEKKRKKEEEDRKKKLEGRAIKQLKKVDTSGMRKMSSFFTKVDKTKK</sequence>
<protein>
    <recommendedName>
        <fullName evidence="2">Ribonuclease H2 subunit B</fullName>
    </recommendedName>
    <alternativeName>
        <fullName evidence="5">Ribonuclease HI subunit B</fullName>
    </alternativeName>
</protein>
<dbReference type="EMBL" id="CP089274">
    <property type="protein sequence ID" value="USP74045.1"/>
    <property type="molecule type" value="Genomic_DNA"/>
</dbReference>
<dbReference type="PANTHER" id="PTHR13383:SF11">
    <property type="entry name" value="RIBONUCLEASE H2 SUBUNIT B"/>
    <property type="match status" value="1"/>
</dbReference>
<evidence type="ECO:0000259" key="8">
    <source>
        <dbReference type="Pfam" id="PF17745"/>
    </source>
</evidence>